<protein>
    <recommendedName>
        <fullName evidence="5 15">CDP-diacylglycerol--glycerol-3-phosphate 3-phosphatidyltransferase</fullName>
        <ecNumber evidence="4 15">2.7.8.5</ecNumber>
    </recommendedName>
</protein>
<dbReference type="PROSITE" id="PS00379">
    <property type="entry name" value="CDP_ALCOHOL_P_TRANSF"/>
    <property type="match status" value="1"/>
</dbReference>
<keyword evidence="12" id="KW-0594">Phospholipid biosynthesis</keyword>
<gene>
    <name evidence="18" type="ORF">A3G33_07010</name>
</gene>
<evidence type="ECO:0000256" key="11">
    <source>
        <dbReference type="ARBA" id="ARBA00023136"/>
    </source>
</evidence>
<evidence type="ECO:0000256" key="2">
    <source>
        <dbReference type="ARBA" id="ARBA00005042"/>
    </source>
</evidence>
<dbReference type="Pfam" id="PF01066">
    <property type="entry name" value="CDP-OH_P_transf"/>
    <property type="match status" value="1"/>
</dbReference>
<evidence type="ECO:0000313" key="18">
    <source>
        <dbReference type="EMBL" id="OGW97979.1"/>
    </source>
</evidence>
<feature type="transmembrane region" description="Helical" evidence="17">
    <location>
        <begin position="31"/>
        <end position="53"/>
    </location>
</feature>
<feature type="transmembrane region" description="Helical" evidence="17">
    <location>
        <begin position="97"/>
        <end position="116"/>
    </location>
</feature>
<evidence type="ECO:0000256" key="4">
    <source>
        <dbReference type="ARBA" id="ARBA00013170"/>
    </source>
</evidence>
<dbReference type="PANTHER" id="PTHR14269">
    <property type="entry name" value="CDP-DIACYLGLYCEROL--GLYCEROL-3-PHOSPHATE 3-PHOSPHATIDYLTRANSFERASE-RELATED"/>
    <property type="match status" value="1"/>
</dbReference>
<evidence type="ECO:0000256" key="1">
    <source>
        <dbReference type="ARBA" id="ARBA00004141"/>
    </source>
</evidence>
<keyword evidence="8 17" id="KW-0812">Transmembrane</keyword>
<evidence type="ECO:0000256" key="3">
    <source>
        <dbReference type="ARBA" id="ARBA00010441"/>
    </source>
</evidence>
<keyword evidence="7 16" id="KW-0808">Transferase</keyword>
<evidence type="ECO:0000256" key="16">
    <source>
        <dbReference type="RuleBase" id="RU003750"/>
    </source>
</evidence>
<dbReference type="GO" id="GO:0016020">
    <property type="term" value="C:membrane"/>
    <property type="evidence" value="ECO:0007669"/>
    <property type="project" value="UniProtKB-SubCell"/>
</dbReference>
<comment type="caution">
    <text evidence="18">The sequence shown here is derived from an EMBL/GenBank/DDBJ whole genome shotgun (WGS) entry which is preliminary data.</text>
</comment>
<organism evidence="18 19">
    <name type="scientific">Candidatus Danuiimicrobium aquiferis</name>
    <dbReference type="NCBI Taxonomy" id="1801832"/>
    <lineage>
        <taxon>Bacteria</taxon>
        <taxon>Pseudomonadati</taxon>
        <taxon>Candidatus Omnitrophota</taxon>
        <taxon>Candidatus Danuiimicrobium</taxon>
    </lineage>
</organism>
<evidence type="ECO:0000256" key="15">
    <source>
        <dbReference type="NCBIfam" id="TIGR00560"/>
    </source>
</evidence>
<dbReference type="EC" id="2.7.8.5" evidence="4 15"/>
<dbReference type="AlphaFoldDB" id="A0A1G1KZ97"/>
<keyword evidence="13" id="KW-1208">Phospholipid metabolism</keyword>
<name>A0A1G1KZ97_9BACT</name>
<comment type="subcellular location">
    <subcellularLocation>
        <location evidence="1">Membrane</location>
        <topology evidence="1">Multi-pass membrane protein</topology>
    </subcellularLocation>
</comment>
<dbReference type="InterPro" id="IPR004570">
    <property type="entry name" value="Phosphatidylglycerol_P_synth"/>
</dbReference>
<dbReference type="Gene3D" id="1.20.120.1760">
    <property type="match status" value="1"/>
</dbReference>
<evidence type="ECO:0000256" key="17">
    <source>
        <dbReference type="SAM" id="Phobius"/>
    </source>
</evidence>
<dbReference type="Proteomes" id="UP000178187">
    <property type="component" value="Unassembled WGS sequence"/>
</dbReference>
<comment type="similarity">
    <text evidence="3 16">Belongs to the CDP-alcohol phosphatidyltransferase class-I family.</text>
</comment>
<keyword evidence="10" id="KW-0443">Lipid metabolism</keyword>
<proteinExistence type="inferred from homology"/>
<evidence type="ECO:0000256" key="10">
    <source>
        <dbReference type="ARBA" id="ARBA00023098"/>
    </source>
</evidence>
<dbReference type="InterPro" id="IPR050324">
    <property type="entry name" value="CDP-alcohol_PTase-I"/>
</dbReference>
<dbReference type="InterPro" id="IPR000462">
    <property type="entry name" value="CDP-OH_P_trans"/>
</dbReference>
<dbReference type="EMBL" id="MHFR01000037">
    <property type="protein sequence ID" value="OGW97979.1"/>
    <property type="molecule type" value="Genomic_DNA"/>
</dbReference>
<keyword evidence="11 17" id="KW-0472">Membrane</keyword>
<dbReference type="GO" id="GO:0008444">
    <property type="term" value="F:CDP-diacylglycerol-glycerol-3-phosphate 3-phosphatidyltransferase activity"/>
    <property type="evidence" value="ECO:0007669"/>
    <property type="project" value="UniProtKB-UniRule"/>
</dbReference>
<dbReference type="NCBIfam" id="TIGR00560">
    <property type="entry name" value="pgsA"/>
    <property type="match status" value="1"/>
</dbReference>
<feature type="transmembrane region" description="Helical" evidence="17">
    <location>
        <begin position="74"/>
        <end position="91"/>
    </location>
</feature>
<comment type="pathway">
    <text evidence="2">Phospholipid metabolism; phosphatidylglycerol biosynthesis; phosphatidylglycerol from CDP-diacylglycerol: step 1/2.</text>
</comment>
<feature type="transmembrane region" description="Helical" evidence="17">
    <location>
        <begin position="128"/>
        <end position="147"/>
    </location>
</feature>
<dbReference type="PIRSF" id="PIRSF000847">
    <property type="entry name" value="Phos_ph_gly_syn"/>
    <property type="match status" value="1"/>
</dbReference>
<evidence type="ECO:0000256" key="5">
    <source>
        <dbReference type="ARBA" id="ARBA00014944"/>
    </source>
</evidence>
<dbReference type="InterPro" id="IPR048254">
    <property type="entry name" value="CDP_ALCOHOL_P_TRANSF_CS"/>
</dbReference>
<accession>A0A1G1KZ97</accession>
<evidence type="ECO:0000256" key="14">
    <source>
        <dbReference type="ARBA" id="ARBA00048586"/>
    </source>
</evidence>
<feature type="transmembrane region" description="Helical" evidence="17">
    <location>
        <begin position="7"/>
        <end position="25"/>
    </location>
</feature>
<dbReference type="InterPro" id="IPR043130">
    <property type="entry name" value="CDP-OH_PTrfase_TM_dom"/>
</dbReference>
<evidence type="ECO:0000313" key="19">
    <source>
        <dbReference type="Proteomes" id="UP000178187"/>
    </source>
</evidence>
<keyword evidence="6" id="KW-0444">Lipid biosynthesis</keyword>
<sequence length="185" mass="20891">MNIPNFITLIRILLVPGIVTCIAYANNTQQNLKLCAFLLFIVAIITDGLDGYIARRFNLKTQLGTFLDPFADKLLLVSCFVAISLSSAYLIKPPAWIIIIIVFRELVLVCGLLILFFTTNKMTIRPNYFGKITTVLQMIAVIMLLGQWHITEYLWYILAIVTSASGLIYVFRDLKQMNSNGKHLA</sequence>
<feature type="transmembrane region" description="Helical" evidence="17">
    <location>
        <begin position="153"/>
        <end position="171"/>
    </location>
</feature>
<dbReference type="GO" id="GO:0046474">
    <property type="term" value="P:glycerophospholipid biosynthetic process"/>
    <property type="evidence" value="ECO:0007669"/>
    <property type="project" value="TreeGrafter"/>
</dbReference>
<evidence type="ECO:0000256" key="12">
    <source>
        <dbReference type="ARBA" id="ARBA00023209"/>
    </source>
</evidence>
<evidence type="ECO:0000256" key="6">
    <source>
        <dbReference type="ARBA" id="ARBA00022516"/>
    </source>
</evidence>
<evidence type="ECO:0000256" key="7">
    <source>
        <dbReference type="ARBA" id="ARBA00022679"/>
    </source>
</evidence>
<dbReference type="PANTHER" id="PTHR14269:SF11">
    <property type="entry name" value="CDP-DIACYLGLYCEROL--GLYCEROL-3-PHOSPHATE 3-PHOSPHATIDYLTRANSFERASE"/>
    <property type="match status" value="1"/>
</dbReference>
<comment type="catalytic activity">
    <reaction evidence="14">
        <text>a CDP-1,2-diacyl-sn-glycerol + sn-glycerol 3-phosphate = a 1,2-diacyl-sn-glycero-3-phospho-(1'-sn-glycero-3'-phosphate) + CMP + H(+)</text>
        <dbReference type="Rhea" id="RHEA:12593"/>
        <dbReference type="ChEBI" id="CHEBI:15378"/>
        <dbReference type="ChEBI" id="CHEBI:57597"/>
        <dbReference type="ChEBI" id="CHEBI:58332"/>
        <dbReference type="ChEBI" id="CHEBI:60110"/>
        <dbReference type="ChEBI" id="CHEBI:60377"/>
        <dbReference type="EC" id="2.7.8.5"/>
    </reaction>
</comment>
<reference evidence="18 19" key="1">
    <citation type="journal article" date="2016" name="Nat. Commun.">
        <title>Thousands of microbial genomes shed light on interconnected biogeochemical processes in an aquifer system.</title>
        <authorList>
            <person name="Anantharaman K."/>
            <person name="Brown C.T."/>
            <person name="Hug L.A."/>
            <person name="Sharon I."/>
            <person name="Castelle C.J."/>
            <person name="Probst A.J."/>
            <person name="Thomas B.C."/>
            <person name="Singh A."/>
            <person name="Wilkins M.J."/>
            <person name="Karaoz U."/>
            <person name="Brodie E.L."/>
            <person name="Williams K.H."/>
            <person name="Hubbard S.S."/>
            <person name="Banfield J.F."/>
        </authorList>
    </citation>
    <scope>NUCLEOTIDE SEQUENCE [LARGE SCALE GENOMIC DNA]</scope>
</reference>
<evidence type="ECO:0000256" key="9">
    <source>
        <dbReference type="ARBA" id="ARBA00022989"/>
    </source>
</evidence>
<evidence type="ECO:0000256" key="8">
    <source>
        <dbReference type="ARBA" id="ARBA00022692"/>
    </source>
</evidence>
<keyword evidence="9 17" id="KW-1133">Transmembrane helix</keyword>
<evidence type="ECO:0000256" key="13">
    <source>
        <dbReference type="ARBA" id="ARBA00023264"/>
    </source>
</evidence>